<evidence type="ECO:0000256" key="1">
    <source>
        <dbReference type="PROSITE-ProRule" id="PRU00339"/>
    </source>
</evidence>
<protein>
    <submittedName>
        <fullName evidence="2">Tetratricopeptide repeat protein</fullName>
    </submittedName>
</protein>
<organism evidence="2 3">
    <name type="scientific">Corallococcus terminator</name>
    <dbReference type="NCBI Taxonomy" id="2316733"/>
    <lineage>
        <taxon>Bacteria</taxon>
        <taxon>Pseudomonadati</taxon>
        <taxon>Myxococcota</taxon>
        <taxon>Myxococcia</taxon>
        <taxon>Myxococcales</taxon>
        <taxon>Cystobacterineae</taxon>
        <taxon>Myxococcaceae</taxon>
        <taxon>Corallococcus</taxon>
    </lineage>
</organism>
<dbReference type="Proteomes" id="UP000268094">
    <property type="component" value="Unassembled WGS sequence"/>
</dbReference>
<feature type="repeat" description="TPR" evidence="1">
    <location>
        <begin position="123"/>
        <end position="156"/>
    </location>
</feature>
<dbReference type="SUPFAM" id="SSF48452">
    <property type="entry name" value="TPR-like"/>
    <property type="match status" value="1"/>
</dbReference>
<feature type="repeat" description="TPR" evidence="1">
    <location>
        <begin position="89"/>
        <end position="122"/>
    </location>
</feature>
<dbReference type="Pfam" id="PF13432">
    <property type="entry name" value="TPR_16"/>
    <property type="match status" value="1"/>
</dbReference>
<reference evidence="3" key="1">
    <citation type="submission" date="2018-09" db="EMBL/GenBank/DDBJ databases">
        <authorList>
            <person name="Livingstone P.G."/>
            <person name="Whitworth D.E."/>
        </authorList>
    </citation>
    <scope>NUCLEOTIDE SEQUENCE [LARGE SCALE GENOMIC DNA]</scope>
    <source>
        <strain evidence="3">CA054A</strain>
    </source>
</reference>
<keyword evidence="1" id="KW-0802">TPR repeat</keyword>
<comment type="caution">
    <text evidence="2">The sequence shown here is derived from an EMBL/GenBank/DDBJ whole genome shotgun (WGS) entry which is preliminary data.</text>
</comment>
<proteinExistence type="predicted"/>
<name>A0A3A8IUH4_9BACT</name>
<sequence length="172" mass="18617">MGAPQAEDSVSDALTASASDVRLPGPRVPGFVAGVCALLLTGCAHEPKAFPCGYERDPRAQCVQELREGHLDTAETYCDLALEFSPLSADLWATKGLISLSRGNLAKAKAHLLQALRYNPEHTHAHFHLGVLFVREADPRQAEAAFSECLRLDPANVDCRDGLERAQRAGDR</sequence>
<dbReference type="Gene3D" id="1.25.40.10">
    <property type="entry name" value="Tetratricopeptide repeat domain"/>
    <property type="match status" value="1"/>
</dbReference>
<dbReference type="InterPro" id="IPR011990">
    <property type="entry name" value="TPR-like_helical_dom_sf"/>
</dbReference>
<dbReference type="AlphaFoldDB" id="A0A3A8IUH4"/>
<dbReference type="InterPro" id="IPR019734">
    <property type="entry name" value="TPR_rpt"/>
</dbReference>
<dbReference type="SMART" id="SM00028">
    <property type="entry name" value="TPR"/>
    <property type="match status" value="2"/>
</dbReference>
<evidence type="ECO:0000313" key="3">
    <source>
        <dbReference type="Proteomes" id="UP000268094"/>
    </source>
</evidence>
<dbReference type="PROSITE" id="PS50005">
    <property type="entry name" value="TPR"/>
    <property type="match status" value="2"/>
</dbReference>
<gene>
    <name evidence="2" type="ORF">D7V88_25845</name>
</gene>
<dbReference type="EMBL" id="RAVZ01000202">
    <property type="protein sequence ID" value="RKG81931.1"/>
    <property type="molecule type" value="Genomic_DNA"/>
</dbReference>
<evidence type="ECO:0000313" key="2">
    <source>
        <dbReference type="EMBL" id="RKG81931.1"/>
    </source>
</evidence>
<keyword evidence="3" id="KW-1185">Reference proteome</keyword>
<accession>A0A3A8IUH4</accession>